<accession>A0A317CQ94</accession>
<feature type="transmembrane region" description="Helical" evidence="6">
    <location>
        <begin position="114"/>
        <end position="137"/>
    </location>
</feature>
<dbReference type="Proteomes" id="UP000245539">
    <property type="component" value="Unassembled WGS sequence"/>
</dbReference>
<evidence type="ECO:0000256" key="5">
    <source>
        <dbReference type="ARBA" id="ARBA00023136"/>
    </source>
</evidence>
<evidence type="ECO:0000256" key="2">
    <source>
        <dbReference type="ARBA" id="ARBA00022475"/>
    </source>
</evidence>
<feature type="transmembrane region" description="Helical" evidence="6">
    <location>
        <begin position="243"/>
        <end position="262"/>
    </location>
</feature>
<dbReference type="EMBL" id="QGKM01000001">
    <property type="protein sequence ID" value="PWR00687.1"/>
    <property type="molecule type" value="Genomic_DNA"/>
</dbReference>
<evidence type="ECO:0000256" key="1">
    <source>
        <dbReference type="ARBA" id="ARBA00004429"/>
    </source>
</evidence>
<evidence type="ECO:0000313" key="8">
    <source>
        <dbReference type="Proteomes" id="UP000245539"/>
    </source>
</evidence>
<dbReference type="InterPro" id="IPR001851">
    <property type="entry name" value="ABC_transp_permease"/>
</dbReference>
<evidence type="ECO:0000256" key="4">
    <source>
        <dbReference type="ARBA" id="ARBA00022989"/>
    </source>
</evidence>
<evidence type="ECO:0000313" key="7">
    <source>
        <dbReference type="EMBL" id="PWR00687.1"/>
    </source>
</evidence>
<protein>
    <submittedName>
        <fullName evidence="7">Sugar ABC transporter permease</fullName>
    </submittedName>
</protein>
<dbReference type="CDD" id="cd06580">
    <property type="entry name" value="TM_PBP1_transp_TpRbsC_like"/>
    <property type="match status" value="1"/>
</dbReference>
<feature type="transmembrane region" description="Helical" evidence="6">
    <location>
        <begin position="199"/>
        <end position="222"/>
    </location>
</feature>
<keyword evidence="5 6" id="KW-0472">Membrane</keyword>
<reference evidence="7 8" key="1">
    <citation type="submission" date="2018-05" db="EMBL/GenBank/DDBJ databases">
        <title>Leucothrix arctica sp. nov., isolated from Arctic seawater.</title>
        <authorList>
            <person name="Choi A."/>
            <person name="Baek K."/>
        </authorList>
    </citation>
    <scope>NUCLEOTIDE SEQUENCE [LARGE SCALE GENOMIC DNA]</scope>
    <source>
        <strain evidence="7 8">JCM 18388</strain>
    </source>
</reference>
<dbReference type="GO" id="GO:0022857">
    <property type="term" value="F:transmembrane transporter activity"/>
    <property type="evidence" value="ECO:0007669"/>
    <property type="project" value="InterPro"/>
</dbReference>
<dbReference type="RefSeq" id="WP_109835668.1">
    <property type="nucleotide sequence ID" value="NZ_QGKM01000001.1"/>
</dbReference>
<feature type="transmembrane region" description="Helical" evidence="6">
    <location>
        <begin position="92"/>
        <end position="108"/>
    </location>
</feature>
<dbReference type="AlphaFoldDB" id="A0A317CQ94"/>
<comment type="caution">
    <text evidence="7">The sequence shown here is derived from an EMBL/GenBank/DDBJ whole genome shotgun (WGS) entry which is preliminary data.</text>
</comment>
<dbReference type="OrthoDB" id="9809785at2"/>
<feature type="transmembrane region" description="Helical" evidence="6">
    <location>
        <begin position="268"/>
        <end position="288"/>
    </location>
</feature>
<sequence>MFKLVKRPEPSRQMVLVSPLLALLLTLLAGIILFLFMGVSPTEALYAFFVEPLTSLYGWAELGVKATPLVLIAVTLSVGFRAGIWNIGAEGQLTLGGICGGAVALLFYEVESVWVIPLMVLAGIAGGMFWAAIPAFLRTRFNANEILTSLMLTYVAGLLLSLLVHGVMRDPDGYNFPESRLFSDSALLPIILEGTRLHVGWLMALAVVVAAWIMMARTLIGFEVKVLGQAPAAGRYAGFSQRNIIWFSLLLSGGAAGLAGMIEVSGPIGQVLPTISPGYGFTAIIVAFVGRLHPVGVLLAGLLLALSYLGGESAQISLNLPLAVTGVFQGMLLFFLLACDVLIHYQIVRKTGPVSAIADQDTTQATTNTATESK</sequence>
<organism evidence="7 8">
    <name type="scientific">Leucothrix pacifica</name>
    <dbReference type="NCBI Taxonomy" id="1247513"/>
    <lineage>
        <taxon>Bacteria</taxon>
        <taxon>Pseudomonadati</taxon>
        <taxon>Pseudomonadota</taxon>
        <taxon>Gammaproteobacteria</taxon>
        <taxon>Thiotrichales</taxon>
        <taxon>Thiotrichaceae</taxon>
        <taxon>Leucothrix</taxon>
    </lineage>
</organism>
<feature type="transmembrane region" description="Helical" evidence="6">
    <location>
        <begin position="20"/>
        <end position="39"/>
    </location>
</feature>
<dbReference type="PANTHER" id="PTHR47089:SF1">
    <property type="entry name" value="GUANOSINE ABC TRANSPORTER PERMEASE PROTEIN NUPP"/>
    <property type="match status" value="1"/>
</dbReference>
<keyword evidence="4 6" id="KW-1133">Transmembrane helix</keyword>
<dbReference type="PANTHER" id="PTHR47089">
    <property type="entry name" value="ABC TRANSPORTER, PERMEASE PROTEIN"/>
    <property type="match status" value="1"/>
</dbReference>
<feature type="transmembrane region" description="Helical" evidence="6">
    <location>
        <begin position="59"/>
        <end position="80"/>
    </location>
</feature>
<gene>
    <name evidence="7" type="ORF">DKW60_00315</name>
</gene>
<keyword evidence="3 6" id="KW-0812">Transmembrane</keyword>
<evidence type="ECO:0000256" key="3">
    <source>
        <dbReference type="ARBA" id="ARBA00022692"/>
    </source>
</evidence>
<dbReference type="Pfam" id="PF02653">
    <property type="entry name" value="BPD_transp_2"/>
    <property type="match status" value="1"/>
</dbReference>
<feature type="transmembrane region" description="Helical" evidence="6">
    <location>
        <begin position="295"/>
        <end position="311"/>
    </location>
</feature>
<keyword evidence="2" id="KW-1003">Cell membrane</keyword>
<dbReference type="GO" id="GO:0005886">
    <property type="term" value="C:plasma membrane"/>
    <property type="evidence" value="ECO:0007669"/>
    <property type="project" value="UniProtKB-SubCell"/>
</dbReference>
<evidence type="ECO:0000256" key="6">
    <source>
        <dbReference type="SAM" id="Phobius"/>
    </source>
</evidence>
<comment type="subcellular location">
    <subcellularLocation>
        <location evidence="1">Cell inner membrane</location>
        <topology evidence="1">Multi-pass membrane protein</topology>
    </subcellularLocation>
</comment>
<feature type="transmembrane region" description="Helical" evidence="6">
    <location>
        <begin position="323"/>
        <end position="343"/>
    </location>
</feature>
<feature type="transmembrane region" description="Helical" evidence="6">
    <location>
        <begin position="149"/>
        <end position="168"/>
    </location>
</feature>
<proteinExistence type="predicted"/>
<name>A0A317CQ94_9GAMM</name>
<keyword evidence="8" id="KW-1185">Reference proteome</keyword>